<feature type="non-terminal residue" evidence="2">
    <location>
        <position position="249"/>
    </location>
</feature>
<evidence type="ECO:0000259" key="1">
    <source>
        <dbReference type="Pfam" id="PF13091"/>
    </source>
</evidence>
<evidence type="ECO:0000313" key="2">
    <source>
        <dbReference type="EMBL" id="GAG99893.1"/>
    </source>
</evidence>
<dbReference type="Pfam" id="PF13091">
    <property type="entry name" value="PLDc_2"/>
    <property type="match status" value="1"/>
</dbReference>
<organism evidence="2">
    <name type="scientific">marine sediment metagenome</name>
    <dbReference type="NCBI Taxonomy" id="412755"/>
    <lineage>
        <taxon>unclassified sequences</taxon>
        <taxon>metagenomes</taxon>
        <taxon>ecological metagenomes</taxon>
    </lineage>
</organism>
<dbReference type="EMBL" id="BART01027999">
    <property type="protein sequence ID" value="GAG99893.1"/>
    <property type="molecule type" value="Genomic_DNA"/>
</dbReference>
<dbReference type="InterPro" id="IPR025202">
    <property type="entry name" value="PLD-like_dom"/>
</dbReference>
<feature type="domain" description="Phospholipase D-like" evidence="1">
    <location>
        <begin position="155"/>
        <end position="247"/>
    </location>
</feature>
<accession>X1CUW5</accession>
<dbReference type="SUPFAM" id="SSF56024">
    <property type="entry name" value="Phospholipase D/nuclease"/>
    <property type="match status" value="1"/>
</dbReference>
<gene>
    <name evidence="2" type="ORF">S01H4_49494</name>
</gene>
<comment type="caution">
    <text evidence="2">The sequence shown here is derived from an EMBL/GenBank/DDBJ whole genome shotgun (WGS) entry which is preliminary data.</text>
</comment>
<dbReference type="AlphaFoldDB" id="X1CUW5"/>
<dbReference type="Gene3D" id="3.30.870.10">
    <property type="entry name" value="Endonuclease Chain A"/>
    <property type="match status" value="1"/>
</dbReference>
<protein>
    <recommendedName>
        <fullName evidence="1">Phospholipase D-like domain-containing protein</fullName>
    </recommendedName>
</protein>
<reference evidence="2" key="1">
    <citation type="journal article" date="2014" name="Front. Microbiol.">
        <title>High frequency of phylogenetically diverse reductive dehalogenase-homologous genes in deep subseafloor sedimentary metagenomes.</title>
        <authorList>
            <person name="Kawai M."/>
            <person name="Futagami T."/>
            <person name="Toyoda A."/>
            <person name="Takaki Y."/>
            <person name="Nishi S."/>
            <person name="Hori S."/>
            <person name="Arai W."/>
            <person name="Tsubouchi T."/>
            <person name="Morono Y."/>
            <person name="Uchiyama I."/>
            <person name="Ito T."/>
            <person name="Fujiyama A."/>
            <person name="Inagaki F."/>
            <person name="Takami H."/>
        </authorList>
    </citation>
    <scope>NUCLEOTIDE SEQUENCE</scope>
    <source>
        <strain evidence="2">Expedition CK06-06</strain>
    </source>
</reference>
<proteinExistence type="predicted"/>
<name>X1CUW5_9ZZZZ</name>
<sequence length="249" mass="28752">MGAILHFCKWNLGDPERTSTAVGQWYSFHGKFIVTDKSAIAMSANFTKKNEIDAVLILEKEGRMEIEFNKKFDELLDLFIVKNAGYDGSIRQKIISNEDENIIDVFNLPKNISNKYQNHWILHYPMNLCPEEVQIETGLFITPLDGRGRKFYEEIVSKAEKFVYISTESFTDLDFSKFLKKISLKQLDMKILAGAESMDFRDRTQKMFRELLAHQIDIKTSEGDLHAKMLITDKHLVLSSINLNKMNLG</sequence>